<keyword evidence="1" id="KW-0862">Zinc</keyword>
<proteinExistence type="predicted"/>
<sequence>EEEEVLEGVEGLEVLLLLDGVVEGAVADPLHSGVDEGAPRLGDGWPPVKAAQEAAEGRRRRHAPPRTYPNAPPTFSSSNPSSLLRSCRLQIALEGTWLSEDRSEVGLAARCSVGDALSINLTTSLVAEGGNVKWNYGSEPQGGKVNGAKWSQWENCAIFHLQMLHSQMGFQIKLLFLDLGQHEGAIFHLQMSDSQMGFRVPILLQPYPAGFNIITPQFLSAPMLAENVESKGRVLDMLILAALDGGGQQLCQCSLQVAKGNTGLFCLCLPHPSFPGLSCLAVCPPTSNPRKANPKPGLTTGGLFKMLQMSVMESPPPPPQETQQPPPLDLSLALAPSSPSSDQETKYVKLFPCLFCNKKFLKSQALGGHQNAHKKERSVGCSSYLYLAPTAAAPTTVPPPPLPIASHACRYLPPIDYSSGSYSDGFSPGRRAPRFAADHPLLATVSSGRALCAAGDLSASGDETIDLLNWRRGSHPTQELAAVPADGDGQAELDLSLRL</sequence>
<dbReference type="PANTHER" id="PTHR45730:SF120">
    <property type="entry name" value="OS03G0786400 PROTEIN"/>
    <property type="match status" value="1"/>
</dbReference>
<gene>
    <name evidence="4" type="ORF">MUK42_03132</name>
</gene>
<dbReference type="SUPFAM" id="SSF57667">
    <property type="entry name" value="beta-beta-alpha zinc fingers"/>
    <property type="match status" value="1"/>
</dbReference>
<dbReference type="Proteomes" id="UP001055439">
    <property type="component" value="Chromosome 8"/>
</dbReference>
<dbReference type="PROSITE" id="PS00028">
    <property type="entry name" value="ZINC_FINGER_C2H2_1"/>
    <property type="match status" value="1"/>
</dbReference>
<dbReference type="GO" id="GO:0003700">
    <property type="term" value="F:DNA-binding transcription factor activity"/>
    <property type="evidence" value="ECO:0007669"/>
    <property type="project" value="InterPro"/>
</dbReference>
<keyword evidence="1" id="KW-0863">Zinc-finger</keyword>
<feature type="region of interest" description="Disordered" evidence="2">
    <location>
        <begin position="33"/>
        <end position="81"/>
    </location>
</feature>
<evidence type="ECO:0000256" key="2">
    <source>
        <dbReference type="SAM" id="MobiDB-lite"/>
    </source>
</evidence>
<dbReference type="AlphaFoldDB" id="A0A9E7KRD6"/>
<feature type="compositionally biased region" description="Pro residues" evidence="2">
    <location>
        <begin position="314"/>
        <end position="328"/>
    </location>
</feature>
<organism evidence="4 5">
    <name type="scientific">Musa troglodytarum</name>
    <name type="common">fe'i banana</name>
    <dbReference type="NCBI Taxonomy" id="320322"/>
    <lineage>
        <taxon>Eukaryota</taxon>
        <taxon>Viridiplantae</taxon>
        <taxon>Streptophyta</taxon>
        <taxon>Embryophyta</taxon>
        <taxon>Tracheophyta</taxon>
        <taxon>Spermatophyta</taxon>
        <taxon>Magnoliopsida</taxon>
        <taxon>Liliopsida</taxon>
        <taxon>Zingiberales</taxon>
        <taxon>Musaceae</taxon>
        <taxon>Musa</taxon>
    </lineage>
</organism>
<dbReference type="InterPro" id="IPR036236">
    <property type="entry name" value="Znf_C2H2_sf"/>
</dbReference>
<evidence type="ECO:0000313" key="5">
    <source>
        <dbReference type="Proteomes" id="UP001055439"/>
    </source>
</evidence>
<evidence type="ECO:0000259" key="3">
    <source>
        <dbReference type="PROSITE" id="PS50157"/>
    </source>
</evidence>
<name>A0A9E7KRD6_9LILI</name>
<keyword evidence="1" id="KW-0479">Metal-binding</keyword>
<accession>A0A9E7KRD6</accession>
<reference evidence="4" key="1">
    <citation type="submission" date="2022-05" db="EMBL/GenBank/DDBJ databases">
        <title>The Musa troglodytarum L. genome provides insights into the mechanism of non-climacteric behaviour and enrichment of carotenoids.</title>
        <authorList>
            <person name="Wang J."/>
        </authorList>
    </citation>
    <scope>NUCLEOTIDE SEQUENCE</scope>
    <source>
        <tissue evidence="4">Leaf</tissue>
    </source>
</reference>
<feature type="compositionally biased region" description="Low complexity" evidence="2">
    <location>
        <begin position="329"/>
        <end position="339"/>
    </location>
</feature>
<dbReference type="InterPro" id="IPR045320">
    <property type="entry name" value="JAGGED/SL1-like"/>
</dbReference>
<keyword evidence="5" id="KW-1185">Reference proteome</keyword>
<dbReference type="EMBL" id="CP097510">
    <property type="protein sequence ID" value="URE31058.1"/>
    <property type="molecule type" value="Genomic_DNA"/>
</dbReference>
<evidence type="ECO:0000313" key="4">
    <source>
        <dbReference type="EMBL" id="URE31058.1"/>
    </source>
</evidence>
<dbReference type="PROSITE" id="PS50157">
    <property type="entry name" value="ZINC_FINGER_C2H2_2"/>
    <property type="match status" value="1"/>
</dbReference>
<dbReference type="GO" id="GO:0008270">
    <property type="term" value="F:zinc ion binding"/>
    <property type="evidence" value="ECO:0007669"/>
    <property type="project" value="UniProtKB-KW"/>
</dbReference>
<dbReference type="InterPro" id="IPR013087">
    <property type="entry name" value="Znf_C2H2_type"/>
</dbReference>
<dbReference type="PANTHER" id="PTHR45730">
    <property type="entry name" value="ZINC FINGER PROTEIN JAGGED"/>
    <property type="match status" value="1"/>
</dbReference>
<evidence type="ECO:0000256" key="1">
    <source>
        <dbReference type="PROSITE-ProRule" id="PRU00042"/>
    </source>
</evidence>
<feature type="non-terminal residue" evidence="4">
    <location>
        <position position="1"/>
    </location>
</feature>
<feature type="domain" description="C2H2-type" evidence="3">
    <location>
        <begin position="351"/>
        <end position="378"/>
    </location>
</feature>
<protein>
    <submittedName>
        <fullName evidence="4">Zinc finger protein</fullName>
    </submittedName>
</protein>
<dbReference type="OrthoDB" id="1915958at2759"/>
<feature type="region of interest" description="Disordered" evidence="2">
    <location>
        <begin position="310"/>
        <end position="339"/>
    </location>
</feature>